<protein>
    <recommendedName>
        <fullName evidence="3">Ig-like domain-containing protein</fullName>
    </recommendedName>
</protein>
<feature type="signal peptide" evidence="2">
    <location>
        <begin position="1"/>
        <end position="19"/>
    </location>
</feature>
<feature type="domain" description="Ig-like" evidence="3">
    <location>
        <begin position="36"/>
        <end position="112"/>
    </location>
</feature>
<name>A0A9P0C9W2_9CUCU</name>
<reference evidence="4" key="1">
    <citation type="submission" date="2022-01" db="EMBL/GenBank/DDBJ databases">
        <authorList>
            <person name="King R."/>
        </authorList>
    </citation>
    <scope>NUCLEOTIDE SEQUENCE</scope>
</reference>
<keyword evidence="1" id="KW-0812">Transmembrane</keyword>
<dbReference type="InterPro" id="IPR036179">
    <property type="entry name" value="Ig-like_dom_sf"/>
</dbReference>
<dbReference type="CDD" id="cd00096">
    <property type="entry name" value="Ig"/>
    <property type="match status" value="1"/>
</dbReference>
<evidence type="ECO:0000256" key="2">
    <source>
        <dbReference type="SAM" id="SignalP"/>
    </source>
</evidence>
<keyword evidence="2" id="KW-0732">Signal</keyword>
<dbReference type="EMBL" id="OV651813">
    <property type="protein sequence ID" value="CAH1099672.1"/>
    <property type="molecule type" value="Genomic_DNA"/>
</dbReference>
<dbReference type="InterPro" id="IPR007110">
    <property type="entry name" value="Ig-like_dom"/>
</dbReference>
<dbReference type="Proteomes" id="UP001153636">
    <property type="component" value="Chromosome 1"/>
</dbReference>
<dbReference type="Pfam" id="PF00047">
    <property type="entry name" value="ig"/>
    <property type="match status" value="1"/>
</dbReference>
<organism evidence="4 5">
    <name type="scientific">Psylliodes chrysocephalus</name>
    <dbReference type="NCBI Taxonomy" id="3402493"/>
    <lineage>
        <taxon>Eukaryota</taxon>
        <taxon>Metazoa</taxon>
        <taxon>Ecdysozoa</taxon>
        <taxon>Arthropoda</taxon>
        <taxon>Hexapoda</taxon>
        <taxon>Insecta</taxon>
        <taxon>Pterygota</taxon>
        <taxon>Neoptera</taxon>
        <taxon>Endopterygota</taxon>
        <taxon>Coleoptera</taxon>
        <taxon>Polyphaga</taxon>
        <taxon>Cucujiformia</taxon>
        <taxon>Chrysomeloidea</taxon>
        <taxon>Chrysomelidae</taxon>
        <taxon>Galerucinae</taxon>
        <taxon>Alticini</taxon>
        <taxon>Psylliodes</taxon>
    </lineage>
</organism>
<gene>
    <name evidence="4" type="ORF">PSYICH_LOCUS478</name>
</gene>
<evidence type="ECO:0000256" key="1">
    <source>
        <dbReference type="SAM" id="Phobius"/>
    </source>
</evidence>
<evidence type="ECO:0000259" key="3">
    <source>
        <dbReference type="PROSITE" id="PS50835"/>
    </source>
</evidence>
<keyword evidence="1" id="KW-0472">Membrane</keyword>
<dbReference type="InterPro" id="IPR013151">
    <property type="entry name" value="Immunoglobulin_dom"/>
</dbReference>
<dbReference type="InterPro" id="IPR003599">
    <property type="entry name" value="Ig_sub"/>
</dbReference>
<evidence type="ECO:0000313" key="5">
    <source>
        <dbReference type="Proteomes" id="UP001153636"/>
    </source>
</evidence>
<proteinExistence type="predicted"/>
<dbReference type="SUPFAM" id="SSF48726">
    <property type="entry name" value="Immunoglobulin"/>
    <property type="match status" value="1"/>
</dbReference>
<dbReference type="OrthoDB" id="10258440at2759"/>
<dbReference type="AlphaFoldDB" id="A0A9P0C9W2"/>
<keyword evidence="1" id="KW-1133">Transmembrane helix</keyword>
<dbReference type="PROSITE" id="PS50835">
    <property type="entry name" value="IG_LIKE"/>
    <property type="match status" value="1"/>
</dbReference>
<keyword evidence="5" id="KW-1185">Reference proteome</keyword>
<feature type="transmembrane region" description="Helical" evidence="1">
    <location>
        <begin position="134"/>
        <end position="155"/>
    </location>
</feature>
<feature type="chain" id="PRO_5040401431" description="Ig-like domain-containing protein" evidence="2">
    <location>
        <begin position="20"/>
        <end position="223"/>
    </location>
</feature>
<sequence length="223" mass="25636">MYIFCLILFVVQFLHDCIGLTISGKHGASLQEVPFGENVVLSCRSNDKDHIFEHWILDNNVIVGPRNEDFDNVKFNYEVLSGNLIIRAVSQRDEGFYTCVSRAVRGEDRKVEKIQVLVAQDWENVYEHDYNINLIRILIILIMLVLLVIGGYVVYKMWRERYMYPNYLEQEDDDEGIFKAPSTSGMSSPSSSRRIVLCSNSPNPLTNNLNGTDFKSILEKSNE</sequence>
<evidence type="ECO:0000313" key="4">
    <source>
        <dbReference type="EMBL" id="CAH1099672.1"/>
    </source>
</evidence>
<accession>A0A9P0C9W2</accession>
<dbReference type="Gene3D" id="2.60.40.10">
    <property type="entry name" value="Immunoglobulins"/>
    <property type="match status" value="1"/>
</dbReference>
<dbReference type="SMART" id="SM00409">
    <property type="entry name" value="IG"/>
    <property type="match status" value="1"/>
</dbReference>
<dbReference type="InterPro" id="IPR013783">
    <property type="entry name" value="Ig-like_fold"/>
</dbReference>